<proteinExistence type="inferred from homology"/>
<dbReference type="Pfam" id="PF01420">
    <property type="entry name" value="Methylase_S"/>
    <property type="match status" value="1"/>
</dbReference>
<name>A0ABT7HKL5_9FUSO</name>
<evidence type="ECO:0000259" key="5">
    <source>
        <dbReference type="Pfam" id="PF01420"/>
    </source>
</evidence>
<evidence type="ECO:0000313" key="7">
    <source>
        <dbReference type="Proteomes" id="UP001225134"/>
    </source>
</evidence>
<protein>
    <submittedName>
        <fullName evidence="6">Restriction endonuclease subunit S</fullName>
        <ecNumber evidence="6">3.1.21.-</ecNumber>
    </submittedName>
</protein>
<gene>
    <name evidence="6" type="ORF">QQA45_06155</name>
</gene>
<evidence type="ECO:0000313" key="6">
    <source>
        <dbReference type="EMBL" id="MDK9581075.1"/>
    </source>
</evidence>
<keyword evidence="3" id="KW-0238">DNA-binding</keyword>
<dbReference type="GO" id="GO:0004519">
    <property type="term" value="F:endonuclease activity"/>
    <property type="evidence" value="ECO:0007669"/>
    <property type="project" value="UniProtKB-KW"/>
</dbReference>
<keyword evidence="6" id="KW-0540">Nuclease</keyword>
<accession>A0ABT7HKL5</accession>
<feature type="domain" description="Type I restriction modification DNA specificity" evidence="5">
    <location>
        <begin position="8"/>
        <end position="147"/>
    </location>
</feature>
<sequence length="161" mass="18423">MFTLSIGKRVLQTELVENGIPVYSANVFGPIGKINKYLIKNFDDSYIIWGIDGDWMVNALPRGYEFYPTDHCGVMTVDESKVNPKYMAYLLEKEGKKVGFSRTLRASIDRIKNISVELPNIVLQNEAMEKIAKLESKITELEKHQINLNEEIGKVLKRELN</sequence>
<comment type="caution">
    <text evidence="6">The sequence shown here is derived from an EMBL/GenBank/DDBJ whole genome shotgun (WGS) entry which is preliminary data.</text>
</comment>
<keyword evidence="7" id="KW-1185">Reference proteome</keyword>
<dbReference type="InterPro" id="IPR044946">
    <property type="entry name" value="Restrct_endonuc_typeI_TRD_sf"/>
</dbReference>
<dbReference type="SUPFAM" id="SSF116734">
    <property type="entry name" value="DNA methylase specificity domain"/>
    <property type="match status" value="1"/>
</dbReference>
<organism evidence="6 7">
    <name type="scientific">Sneathia sanguinegens</name>
    <dbReference type="NCBI Taxonomy" id="40543"/>
    <lineage>
        <taxon>Bacteria</taxon>
        <taxon>Fusobacteriati</taxon>
        <taxon>Fusobacteriota</taxon>
        <taxon>Fusobacteriia</taxon>
        <taxon>Fusobacteriales</taxon>
        <taxon>Leptotrichiaceae</taxon>
        <taxon>Sneathia</taxon>
    </lineage>
</organism>
<evidence type="ECO:0000256" key="3">
    <source>
        <dbReference type="ARBA" id="ARBA00023125"/>
    </source>
</evidence>
<dbReference type="Proteomes" id="UP001225134">
    <property type="component" value="Unassembled WGS sequence"/>
</dbReference>
<feature type="coiled-coil region" evidence="4">
    <location>
        <begin position="124"/>
        <end position="151"/>
    </location>
</feature>
<dbReference type="EC" id="3.1.21.-" evidence="6"/>
<comment type="similarity">
    <text evidence="1">Belongs to the type-I restriction system S methylase family.</text>
</comment>
<dbReference type="EMBL" id="JASSPP010000010">
    <property type="protein sequence ID" value="MDK9581075.1"/>
    <property type="molecule type" value="Genomic_DNA"/>
</dbReference>
<dbReference type="RefSeq" id="WP_285153329.1">
    <property type="nucleotide sequence ID" value="NZ_JASSPP010000010.1"/>
</dbReference>
<dbReference type="InterPro" id="IPR000055">
    <property type="entry name" value="Restrct_endonuc_typeI_TRD"/>
</dbReference>
<dbReference type="GO" id="GO:0016787">
    <property type="term" value="F:hydrolase activity"/>
    <property type="evidence" value="ECO:0007669"/>
    <property type="project" value="UniProtKB-KW"/>
</dbReference>
<evidence type="ECO:0000256" key="1">
    <source>
        <dbReference type="ARBA" id="ARBA00010923"/>
    </source>
</evidence>
<keyword evidence="4" id="KW-0175">Coiled coil</keyword>
<keyword evidence="6" id="KW-0378">Hydrolase</keyword>
<keyword evidence="6" id="KW-0255">Endonuclease</keyword>
<keyword evidence="2" id="KW-0680">Restriction system</keyword>
<dbReference type="Gene3D" id="3.90.220.20">
    <property type="entry name" value="DNA methylase specificity domains"/>
    <property type="match status" value="1"/>
</dbReference>
<evidence type="ECO:0000256" key="2">
    <source>
        <dbReference type="ARBA" id="ARBA00022747"/>
    </source>
</evidence>
<evidence type="ECO:0000256" key="4">
    <source>
        <dbReference type="SAM" id="Coils"/>
    </source>
</evidence>
<reference evidence="6 7" key="1">
    <citation type="submission" date="2023-06" db="EMBL/GenBank/DDBJ databases">
        <title>Antibody response to the Sneathia vaginalis cytopathogenic toxin A during pregnancy.</title>
        <authorList>
            <person name="Mccoy Z.T."/>
            <person name="Serrano M.G."/>
            <person name="Spaine K."/>
            <person name="Edwards D.J."/>
            <person name="Buck G.A."/>
            <person name="Jefferson K."/>
        </authorList>
    </citation>
    <scope>NUCLEOTIDE SEQUENCE [LARGE SCALE GENOMIC DNA]</scope>
    <source>
        <strain evidence="6 7">CCUG 42621</strain>
    </source>
</reference>